<dbReference type="Pfam" id="PF00172">
    <property type="entry name" value="Zn_clus"/>
    <property type="match status" value="1"/>
</dbReference>
<keyword evidence="6" id="KW-0539">Nucleus</keyword>
<evidence type="ECO:0000259" key="8">
    <source>
        <dbReference type="PROSITE" id="PS50048"/>
    </source>
</evidence>
<sequence>MFSSQVSFQEPQLRQEHPALKHSPRSHHPKPTYFLSTPPPSPMAATLGQPNRSCASCKKRKVKCDRKTPSCSACQKSKHHCHYTSYSPTTVITEETQFTGDEEVFRAIKQKFEEIDKQRWENFIRNFNPALASKCLNQPQQEERNLGFPVHYYADDIYNLSLPVGVQHPVPPTLTDAPYQSSYVVPPIPSSPATSDYVPCMRATITLNFNLNAMSSLLGPEFAPLLQSVTDDEGPSIPPSGFTDIYHLQNWIRAKFLSQSWDDEME</sequence>
<gene>
    <name evidence="9" type="ORF">AMORRO_LOCUS9323</name>
</gene>
<evidence type="ECO:0000256" key="4">
    <source>
        <dbReference type="ARBA" id="ARBA00023125"/>
    </source>
</evidence>
<dbReference type="InterPro" id="IPR036864">
    <property type="entry name" value="Zn2-C6_fun-type_DNA-bd_sf"/>
</dbReference>
<keyword evidence="3" id="KW-0805">Transcription regulation</keyword>
<evidence type="ECO:0000313" key="10">
    <source>
        <dbReference type="Proteomes" id="UP000789342"/>
    </source>
</evidence>
<dbReference type="GO" id="GO:0001228">
    <property type="term" value="F:DNA-binding transcription activator activity, RNA polymerase II-specific"/>
    <property type="evidence" value="ECO:0007669"/>
    <property type="project" value="TreeGrafter"/>
</dbReference>
<dbReference type="AlphaFoldDB" id="A0A9N9DCL7"/>
<evidence type="ECO:0000256" key="3">
    <source>
        <dbReference type="ARBA" id="ARBA00023015"/>
    </source>
</evidence>
<accession>A0A9N9DCL7</accession>
<keyword evidence="10" id="KW-1185">Reference proteome</keyword>
<organism evidence="9 10">
    <name type="scientific">Acaulospora morrowiae</name>
    <dbReference type="NCBI Taxonomy" id="94023"/>
    <lineage>
        <taxon>Eukaryota</taxon>
        <taxon>Fungi</taxon>
        <taxon>Fungi incertae sedis</taxon>
        <taxon>Mucoromycota</taxon>
        <taxon>Glomeromycotina</taxon>
        <taxon>Glomeromycetes</taxon>
        <taxon>Diversisporales</taxon>
        <taxon>Acaulosporaceae</taxon>
        <taxon>Acaulospora</taxon>
    </lineage>
</organism>
<evidence type="ECO:0000256" key="6">
    <source>
        <dbReference type="ARBA" id="ARBA00023242"/>
    </source>
</evidence>
<evidence type="ECO:0000313" key="9">
    <source>
        <dbReference type="EMBL" id="CAG8636398.1"/>
    </source>
</evidence>
<dbReference type="GO" id="GO:0008270">
    <property type="term" value="F:zinc ion binding"/>
    <property type="evidence" value="ECO:0007669"/>
    <property type="project" value="InterPro"/>
</dbReference>
<keyword evidence="5" id="KW-0804">Transcription</keyword>
<feature type="non-terminal residue" evidence="9">
    <location>
        <position position="266"/>
    </location>
</feature>
<feature type="compositionally biased region" description="Polar residues" evidence="7">
    <location>
        <begin position="1"/>
        <end position="12"/>
    </location>
</feature>
<dbReference type="GO" id="GO:0005634">
    <property type="term" value="C:nucleus"/>
    <property type="evidence" value="ECO:0007669"/>
    <property type="project" value="TreeGrafter"/>
</dbReference>
<keyword evidence="2" id="KW-0862">Zinc</keyword>
<dbReference type="SUPFAM" id="SSF57701">
    <property type="entry name" value="Zn2/Cys6 DNA-binding domain"/>
    <property type="match status" value="1"/>
</dbReference>
<dbReference type="InterPro" id="IPR051430">
    <property type="entry name" value="Fungal_TF_Env_Response"/>
</dbReference>
<dbReference type="GO" id="GO:0000978">
    <property type="term" value="F:RNA polymerase II cis-regulatory region sequence-specific DNA binding"/>
    <property type="evidence" value="ECO:0007669"/>
    <property type="project" value="TreeGrafter"/>
</dbReference>
<feature type="compositionally biased region" description="Basic residues" evidence="7">
    <location>
        <begin position="20"/>
        <end position="30"/>
    </location>
</feature>
<evidence type="ECO:0000256" key="1">
    <source>
        <dbReference type="ARBA" id="ARBA00022723"/>
    </source>
</evidence>
<evidence type="ECO:0000256" key="5">
    <source>
        <dbReference type="ARBA" id="ARBA00023163"/>
    </source>
</evidence>
<dbReference type="InterPro" id="IPR001138">
    <property type="entry name" value="Zn2Cys6_DnaBD"/>
</dbReference>
<comment type="caution">
    <text evidence="9">The sequence shown here is derived from an EMBL/GenBank/DDBJ whole genome shotgun (WGS) entry which is preliminary data.</text>
</comment>
<evidence type="ECO:0000256" key="2">
    <source>
        <dbReference type="ARBA" id="ARBA00022833"/>
    </source>
</evidence>
<dbReference type="PROSITE" id="PS50048">
    <property type="entry name" value="ZN2_CY6_FUNGAL_2"/>
    <property type="match status" value="1"/>
</dbReference>
<dbReference type="CDD" id="cd00067">
    <property type="entry name" value="GAL4"/>
    <property type="match status" value="1"/>
</dbReference>
<feature type="domain" description="Zn(2)-C6 fungal-type" evidence="8">
    <location>
        <begin position="53"/>
        <end position="83"/>
    </location>
</feature>
<protein>
    <submittedName>
        <fullName evidence="9">6419_t:CDS:1</fullName>
    </submittedName>
</protein>
<dbReference type="PANTHER" id="PTHR31944">
    <property type="entry name" value="HEME-RESPONSIVE ZINC FINGER TRANSCRIPTION FACTOR HAP1"/>
    <property type="match status" value="1"/>
</dbReference>
<evidence type="ECO:0000256" key="7">
    <source>
        <dbReference type="SAM" id="MobiDB-lite"/>
    </source>
</evidence>
<dbReference type="PROSITE" id="PS00463">
    <property type="entry name" value="ZN2_CY6_FUNGAL_1"/>
    <property type="match status" value="1"/>
</dbReference>
<feature type="region of interest" description="Disordered" evidence="7">
    <location>
        <begin position="1"/>
        <end position="47"/>
    </location>
</feature>
<reference evidence="9" key="1">
    <citation type="submission" date="2021-06" db="EMBL/GenBank/DDBJ databases">
        <authorList>
            <person name="Kallberg Y."/>
            <person name="Tangrot J."/>
            <person name="Rosling A."/>
        </authorList>
    </citation>
    <scope>NUCLEOTIDE SEQUENCE</scope>
    <source>
        <strain evidence="9">CL551</strain>
    </source>
</reference>
<dbReference type="SMART" id="SM00066">
    <property type="entry name" value="GAL4"/>
    <property type="match status" value="1"/>
</dbReference>
<dbReference type="OrthoDB" id="2123952at2759"/>
<dbReference type="PANTHER" id="PTHR31944:SF131">
    <property type="entry name" value="HEME-RESPONSIVE ZINC FINGER TRANSCRIPTION FACTOR HAP1"/>
    <property type="match status" value="1"/>
</dbReference>
<proteinExistence type="predicted"/>
<keyword evidence="1" id="KW-0479">Metal-binding</keyword>
<dbReference type="Proteomes" id="UP000789342">
    <property type="component" value="Unassembled WGS sequence"/>
</dbReference>
<dbReference type="EMBL" id="CAJVPV010008934">
    <property type="protein sequence ID" value="CAG8636398.1"/>
    <property type="molecule type" value="Genomic_DNA"/>
</dbReference>
<dbReference type="Gene3D" id="4.10.240.10">
    <property type="entry name" value="Zn(2)-C6 fungal-type DNA-binding domain"/>
    <property type="match status" value="1"/>
</dbReference>
<keyword evidence="4" id="KW-0238">DNA-binding</keyword>
<name>A0A9N9DCL7_9GLOM</name>